<feature type="non-terminal residue" evidence="5">
    <location>
        <position position="1"/>
    </location>
</feature>
<comment type="caution">
    <text evidence="5">The sequence shown here is derived from an EMBL/GenBank/DDBJ whole genome shotgun (WGS) entry which is preliminary data.</text>
</comment>
<dbReference type="SUPFAM" id="SSF53720">
    <property type="entry name" value="ALDH-like"/>
    <property type="match status" value="1"/>
</dbReference>
<keyword evidence="6" id="KW-1185">Reference proteome</keyword>
<gene>
    <name evidence="5" type="ORF">M9458_010411</name>
</gene>
<evidence type="ECO:0000313" key="5">
    <source>
        <dbReference type="EMBL" id="KAL0192115.1"/>
    </source>
</evidence>
<dbReference type="InterPro" id="IPR016161">
    <property type="entry name" value="Ald_DH/histidinol_DH"/>
</dbReference>
<keyword evidence="3" id="KW-0520">NAD</keyword>
<dbReference type="Gene3D" id="3.40.309.10">
    <property type="entry name" value="Aldehyde Dehydrogenase, Chain A, domain 2"/>
    <property type="match status" value="1"/>
</dbReference>
<feature type="non-terminal residue" evidence="5">
    <location>
        <position position="116"/>
    </location>
</feature>
<proteinExistence type="inferred from homology"/>
<reference evidence="5 6" key="1">
    <citation type="submission" date="2024-05" db="EMBL/GenBank/DDBJ databases">
        <title>Genome sequencing and assembly of Indian major carp, Cirrhinus mrigala (Hamilton, 1822).</title>
        <authorList>
            <person name="Mohindra V."/>
            <person name="Chowdhury L.M."/>
            <person name="Lal K."/>
            <person name="Jena J.K."/>
        </authorList>
    </citation>
    <scope>NUCLEOTIDE SEQUENCE [LARGE SCALE GENOMIC DNA]</scope>
    <source>
        <strain evidence="5">CM1030</strain>
        <tissue evidence="5">Blood</tissue>
    </source>
</reference>
<dbReference type="InterPro" id="IPR016160">
    <property type="entry name" value="Ald_DH_CS_CYS"/>
</dbReference>
<protein>
    <recommendedName>
        <fullName evidence="4">Aldehyde dehydrogenase domain-containing protein</fullName>
    </recommendedName>
</protein>
<evidence type="ECO:0000256" key="3">
    <source>
        <dbReference type="ARBA" id="ARBA00023027"/>
    </source>
</evidence>
<dbReference type="PROSITE" id="PS00070">
    <property type="entry name" value="ALDEHYDE_DEHYDR_CYS"/>
    <property type="match status" value="1"/>
</dbReference>
<feature type="domain" description="Aldehyde dehydrogenase" evidence="4">
    <location>
        <begin position="1"/>
        <end position="116"/>
    </location>
</feature>
<evidence type="ECO:0000256" key="1">
    <source>
        <dbReference type="ARBA" id="ARBA00009986"/>
    </source>
</evidence>
<evidence type="ECO:0000256" key="2">
    <source>
        <dbReference type="ARBA" id="ARBA00023002"/>
    </source>
</evidence>
<keyword evidence="2" id="KW-0560">Oxidoreductase</keyword>
<dbReference type="GO" id="GO:0016491">
    <property type="term" value="F:oxidoreductase activity"/>
    <property type="evidence" value="ECO:0007669"/>
    <property type="project" value="UniProtKB-KW"/>
</dbReference>
<dbReference type="FunFam" id="3.40.309.10:FF:000001">
    <property type="entry name" value="Mitochondrial aldehyde dehydrogenase 2"/>
    <property type="match status" value="1"/>
</dbReference>
<dbReference type="InterPro" id="IPR016163">
    <property type="entry name" value="Ald_DH_C"/>
</dbReference>
<dbReference type="Proteomes" id="UP001529510">
    <property type="component" value="Unassembled WGS sequence"/>
</dbReference>
<dbReference type="Pfam" id="PF00171">
    <property type="entry name" value="Aldedh"/>
    <property type="match status" value="1"/>
</dbReference>
<dbReference type="InterPro" id="IPR015590">
    <property type="entry name" value="Aldehyde_DH_dom"/>
</dbReference>
<organism evidence="5 6">
    <name type="scientific">Cirrhinus mrigala</name>
    <name type="common">Mrigala</name>
    <dbReference type="NCBI Taxonomy" id="683832"/>
    <lineage>
        <taxon>Eukaryota</taxon>
        <taxon>Metazoa</taxon>
        <taxon>Chordata</taxon>
        <taxon>Craniata</taxon>
        <taxon>Vertebrata</taxon>
        <taxon>Euteleostomi</taxon>
        <taxon>Actinopterygii</taxon>
        <taxon>Neopterygii</taxon>
        <taxon>Teleostei</taxon>
        <taxon>Ostariophysi</taxon>
        <taxon>Cypriniformes</taxon>
        <taxon>Cyprinidae</taxon>
        <taxon>Labeoninae</taxon>
        <taxon>Labeonini</taxon>
        <taxon>Cirrhinus</taxon>
    </lineage>
</organism>
<accession>A0ABD0R258</accession>
<evidence type="ECO:0000313" key="6">
    <source>
        <dbReference type="Proteomes" id="UP001529510"/>
    </source>
</evidence>
<evidence type="ECO:0000259" key="4">
    <source>
        <dbReference type="Pfam" id="PF00171"/>
    </source>
</evidence>
<name>A0ABD0R258_CIRMR</name>
<sequence length="116" mass="12888">EEAVEQSHLALFFNQGQCCCAGTRTFVQESIYDEFVERSVERAKKRIVGDPFDLKTEQGPQVDEKQFQKVLGYIGSGKREGAKLMCGGGAAADRGYFIQPTIFGNVKDDMTIAQEE</sequence>
<dbReference type="PANTHER" id="PTHR11699">
    <property type="entry name" value="ALDEHYDE DEHYDROGENASE-RELATED"/>
    <property type="match status" value="1"/>
</dbReference>
<dbReference type="AlphaFoldDB" id="A0ABD0R258"/>
<dbReference type="EMBL" id="JAMKFB020000005">
    <property type="protein sequence ID" value="KAL0192115.1"/>
    <property type="molecule type" value="Genomic_DNA"/>
</dbReference>
<comment type="similarity">
    <text evidence="1">Belongs to the aldehyde dehydrogenase family.</text>
</comment>